<sequence>MTYVCNHKRCWYEEHQNWLIPCAEFAVQEINKIDARYRGGVTYDVVEAEHESEFPQPPSEGICTVRLNNYPIYKEGEGVQCGAGWACEDKQKPVYASCRHSSHGPAAVSECGSLSKRYSAPGRSLAQIDEEAQLAWTSLQAGVQTQESLFYAKQPTCTTCEHVPLNASEASSQYACLDANLQRVPELPAGSAPAGVDRTALEKQIIGRLKLLFELKGHVLSEAQRERIRALYPSHPESKKDCGLVFAPPAGVDNSCGPMGEINSRMDMCMRLTGAYVPAASAYASIHDCVALASQVAPLDEELCKGKEYREAWSSLWLSLFEKSSSNLQRDLDGIPARADLQARLGTIQHWFNTVRGSFYPQNAPDELWRGTSKTLGVFWKSAYAGGLLSKDSQELIAEDPLNLGLLTDQAILGAALNPVSGSSQLPLQGPPLLFLLGDGFRGLHDRIEDVSYLHDMGCRFQSCQAGKRRSEVSELWELLGSSADASTLQTAVNNATLLASAPSHRQGWRTLFDGLRAQHGTFEAAVAESFGVPAYSPGLLLNTAPASLPEPVVSMAKYIQNGRAHTASYTASGSFLGTARDSLRIGIQETKQAQLNGQILARKQGLEAAKSTYLANRSSYVSARLAEMNNAQQRASLLSQLDKQLEQFNQLAADLVGLRANAATEEAAYSDFASAFNAALEAEQADLARLRIVREPPHTLSISAAEGRYLPSMRYSPLTDYAVQQAGSVWKVAAQAGDILNVQTSGQWAPACALSQAKLRKPMSAPEVLPEPVNLGTALTGPEGYLVMFRDDAFQAESNSASQYSGSSSAGRACAGVRVEVGMGWDTILTPQISAYAYTEACLNAEAGKNSSHESSSGGEQRVSAAYSTGIRLQETPFPSLPAGSLLLVQVEKGSTSLAGIRDIQVVQAPWKSAVIGSKPGLQPGQVDPGVDVYLVANDAGSSGCAKDTAHALSLTVQKLEPAGTAARQMGQAMSKVLTDMRASTEAFVAQGRVLQQDVIAKREAAMSRLKVECAQCDLEGFPPSLLSLYTTFVSKELARMERQVEIRAVERAMALLSMELKATADDLDAATTQGRVLRLVPAWSLRNLEAEQLRDASRALTTLVTDYLYPVMDLRYAHALAGLKTEPVLTRLILADWTQPYVDLTSKALLAVEKVETALASARLNDPSPQFARVALSFPRPGRQPPSSWRKVTEARAKAVWDALLSTSAPKLRASIHLTPEDLYAAIGGESGTLQCTEGVPILSRLAFFFTRAGGAASQNADLNGMYLRSATSYGAALSYPGVEGIKTYFMEEPVWRVGQSRLLFGVSSAALSTFQNQELSLPEQVQTTTGDGLSPFTTVEFDVTGLRSLPVNPLDAADELVVVMQVDRRTVATLGQPSVCQNFVVE</sequence>
<name>A0A1H7PQX5_STIAU</name>
<keyword evidence="2" id="KW-1185">Reference proteome</keyword>
<proteinExistence type="predicted"/>
<dbReference type="Proteomes" id="UP000182719">
    <property type="component" value="Unassembled WGS sequence"/>
</dbReference>
<protein>
    <submittedName>
        <fullName evidence="1">Uncharacterized protein</fullName>
    </submittedName>
</protein>
<organism evidence="1 2">
    <name type="scientific">Stigmatella aurantiaca</name>
    <dbReference type="NCBI Taxonomy" id="41"/>
    <lineage>
        <taxon>Bacteria</taxon>
        <taxon>Pseudomonadati</taxon>
        <taxon>Myxococcota</taxon>
        <taxon>Myxococcia</taxon>
        <taxon>Myxococcales</taxon>
        <taxon>Cystobacterineae</taxon>
        <taxon>Archangiaceae</taxon>
        <taxon>Stigmatella</taxon>
    </lineage>
</organism>
<dbReference type="EMBL" id="FOAP01000005">
    <property type="protein sequence ID" value="SEL37848.1"/>
    <property type="molecule type" value="Genomic_DNA"/>
</dbReference>
<accession>A0A1H7PQX5</accession>
<evidence type="ECO:0000313" key="2">
    <source>
        <dbReference type="Proteomes" id="UP000182719"/>
    </source>
</evidence>
<gene>
    <name evidence="1" type="ORF">SAMN05444354_105370</name>
</gene>
<reference evidence="2" key="1">
    <citation type="submission" date="2016-10" db="EMBL/GenBank/DDBJ databases">
        <authorList>
            <person name="Varghese N."/>
            <person name="Submissions S."/>
        </authorList>
    </citation>
    <scope>NUCLEOTIDE SEQUENCE [LARGE SCALE GENOMIC DNA]</scope>
    <source>
        <strain evidence="2">DSM 17044</strain>
    </source>
</reference>
<evidence type="ECO:0000313" key="1">
    <source>
        <dbReference type="EMBL" id="SEL37848.1"/>
    </source>
</evidence>